<dbReference type="Pfam" id="PF06114">
    <property type="entry name" value="Peptidase_M78"/>
    <property type="match status" value="1"/>
</dbReference>
<name>A0A3B0W3L2_9ZZZZ</name>
<dbReference type="AlphaFoldDB" id="A0A3B0W3L2"/>
<gene>
    <name evidence="2" type="ORF">MNBD_GAMMA03-26</name>
</gene>
<accession>A0A3B0W3L2</accession>
<organism evidence="2">
    <name type="scientific">hydrothermal vent metagenome</name>
    <dbReference type="NCBI Taxonomy" id="652676"/>
    <lineage>
        <taxon>unclassified sequences</taxon>
        <taxon>metagenomes</taxon>
        <taxon>ecological metagenomes</taxon>
    </lineage>
</organism>
<dbReference type="InterPro" id="IPR010359">
    <property type="entry name" value="IrrE_HExxH"/>
</dbReference>
<evidence type="ECO:0000259" key="1">
    <source>
        <dbReference type="Pfam" id="PF06114"/>
    </source>
</evidence>
<dbReference type="PANTHER" id="PTHR43236">
    <property type="entry name" value="ANTITOXIN HIGA1"/>
    <property type="match status" value="1"/>
</dbReference>
<dbReference type="InterPro" id="IPR052345">
    <property type="entry name" value="Rad_response_metalloprotease"/>
</dbReference>
<dbReference type="Gene3D" id="1.10.10.2910">
    <property type="match status" value="1"/>
</dbReference>
<feature type="domain" description="IrrE N-terminal-like" evidence="1">
    <location>
        <begin position="34"/>
        <end position="161"/>
    </location>
</feature>
<evidence type="ECO:0000313" key="2">
    <source>
        <dbReference type="EMBL" id="VAW45852.1"/>
    </source>
</evidence>
<sequence length="168" mass="19362">MEITKEKIEDIAQTIHSEMGWKQYADINPSHVAKELGFDVKVAEFKDPNISGIVIHKTEPHEKVIYLNQEDSPVRQRFTLAHEIGHIILHHKLEEGEDFQQVDYRKNNIDFDPKEYQANSFAAAFLMPKELVKKAWNELKSVDDFSAVFKVSKQAAAIRLNDLNLLGF</sequence>
<reference evidence="2" key="1">
    <citation type="submission" date="2018-06" db="EMBL/GenBank/DDBJ databases">
        <authorList>
            <person name="Zhirakovskaya E."/>
        </authorList>
    </citation>
    <scope>NUCLEOTIDE SEQUENCE</scope>
</reference>
<proteinExistence type="predicted"/>
<dbReference type="EMBL" id="UOFC01000081">
    <property type="protein sequence ID" value="VAW45852.1"/>
    <property type="molecule type" value="Genomic_DNA"/>
</dbReference>
<dbReference type="PANTHER" id="PTHR43236:SF2">
    <property type="entry name" value="BLL0069 PROTEIN"/>
    <property type="match status" value="1"/>
</dbReference>
<protein>
    <recommendedName>
        <fullName evidence="1">IrrE N-terminal-like domain-containing protein</fullName>
    </recommendedName>
</protein>